<reference evidence="4" key="1">
    <citation type="journal article" date="2023" name="bioRxiv">
        <title>Scaffold-level genome assemblies of two parasitoid biocontrol wasps reveal the parthenogenesis mechanism and an associated novel virus.</title>
        <authorList>
            <person name="Inwood S."/>
            <person name="Skelly J."/>
            <person name="Guhlin J."/>
            <person name="Harrop T."/>
            <person name="Goldson S."/>
            <person name="Dearden P."/>
        </authorList>
    </citation>
    <scope>NUCLEOTIDE SEQUENCE</scope>
    <source>
        <strain evidence="4">Irish</strain>
        <tissue evidence="4">Whole body</tissue>
    </source>
</reference>
<dbReference type="Pfam" id="PF11470">
    <property type="entry name" value="TUG-UBL1"/>
    <property type="match status" value="1"/>
</dbReference>
<feature type="compositionally biased region" description="Polar residues" evidence="1">
    <location>
        <begin position="600"/>
        <end position="610"/>
    </location>
</feature>
<feature type="compositionally biased region" description="Polar residues" evidence="1">
    <location>
        <begin position="370"/>
        <end position="386"/>
    </location>
</feature>
<dbReference type="EMBL" id="JAQQBS010000001">
    <property type="protein sequence ID" value="KAK0176026.1"/>
    <property type="molecule type" value="Genomic_DNA"/>
</dbReference>
<feature type="domain" description="RBD" evidence="2">
    <location>
        <begin position="137"/>
        <end position="208"/>
    </location>
</feature>
<dbReference type="PANTHER" id="PTHR21557">
    <property type="entry name" value="CORDON-BLEU"/>
    <property type="match status" value="1"/>
</dbReference>
<organism evidence="4 5">
    <name type="scientific">Microctonus aethiopoides</name>
    <dbReference type="NCBI Taxonomy" id="144406"/>
    <lineage>
        <taxon>Eukaryota</taxon>
        <taxon>Metazoa</taxon>
        <taxon>Ecdysozoa</taxon>
        <taxon>Arthropoda</taxon>
        <taxon>Hexapoda</taxon>
        <taxon>Insecta</taxon>
        <taxon>Pterygota</taxon>
        <taxon>Neoptera</taxon>
        <taxon>Endopterygota</taxon>
        <taxon>Hymenoptera</taxon>
        <taxon>Apocrita</taxon>
        <taxon>Ichneumonoidea</taxon>
        <taxon>Braconidae</taxon>
        <taxon>Euphorinae</taxon>
        <taxon>Microctonus</taxon>
    </lineage>
</organism>
<feature type="compositionally biased region" description="Polar residues" evidence="1">
    <location>
        <begin position="394"/>
        <end position="404"/>
    </location>
</feature>
<feature type="region of interest" description="Disordered" evidence="1">
    <location>
        <begin position="846"/>
        <end position="869"/>
    </location>
</feature>
<feature type="compositionally biased region" description="Basic and acidic residues" evidence="1">
    <location>
        <begin position="585"/>
        <end position="598"/>
    </location>
</feature>
<protein>
    <recommendedName>
        <fullName evidence="6">Cordon-bleu protein-like 1</fullName>
    </recommendedName>
</protein>
<feature type="region of interest" description="Disordered" evidence="1">
    <location>
        <begin position="585"/>
        <end position="610"/>
    </location>
</feature>
<keyword evidence="5" id="KW-1185">Reference proteome</keyword>
<feature type="compositionally biased region" description="Polar residues" evidence="1">
    <location>
        <begin position="298"/>
        <end position="310"/>
    </location>
</feature>
<dbReference type="InterPro" id="IPR003116">
    <property type="entry name" value="RBD_dom"/>
</dbReference>
<dbReference type="SUPFAM" id="SSF54236">
    <property type="entry name" value="Ubiquitin-like"/>
    <property type="match status" value="1"/>
</dbReference>
<accession>A0AA39FUZ4</accession>
<proteinExistence type="predicted"/>
<name>A0AA39FUZ4_9HYME</name>
<evidence type="ECO:0000259" key="2">
    <source>
        <dbReference type="PROSITE" id="PS50898"/>
    </source>
</evidence>
<dbReference type="PROSITE" id="PS51082">
    <property type="entry name" value="WH2"/>
    <property type="match status" value="1"/>
</dbReference>
<evidence type="ECO:0000313" key="5">
    <source>
        <dbReference type="Proteomes" id="UP001168990"/>
    </source>
</evidence>
<dbReference type="Gene3D" id="3.10.20.90">
    <property type="entry name" value="Phosphatidylinositol 3-kinase Catalytic Subunit, Chain A, domain 1"/>
    <property type="match status" value="1"/>
</dbReference>
<feature type="compositionally biased region" description="Basic and acidic residues" evidence="1">
    <location>
        <begin position="311"/>
        <end position="322"/>
    </location>
</feature>
<dbReference type="InterPro" id="IPR029071">
    <property type="entry name" value="Ubiquitin-like_domsf"/>
</dbReference>
<dbReference type="GO" id="GO:0007165">
    <property type="term" value="P:signal transduction"/>
    <property type="evidence" value="ECO:0007669"/>
    <property type="project" value="InterPro"/>
</dbReference>
<feature type="domain" description="WH2" evidence="3">
    <location>
        <begin position="1415"/>
        <end position="1434"/>
    </location>
</feature>
<gene>
    <name evidence="4" type="ORF">PV328_000205</name>
</gene>
<evidence type="ECO:0000313" key="4">
    <source>
        <dbReference type="EMBL" id="KAK0176026.1"/>
    </source>
</evidence>
<feature type="region of interest" description="Disordered" evidence="1">
    <location>
        <begin position="435"/>
        <end position="462"/>
    </location>
</feature>
<dbReference type="PANTHER" id="PTHR21557:SF2">
    <property type="entry name" value="CORDON-BLEU PROTEIN-LIKE 1"/>
    <property type="match status" value="1"/>
</dbReference>
<dbReference type="InterPro" id="IPR003124">
    <property type="entry name" value="WH2_dom"/>
</dbReference>
<evidence type="ECO:0000256" key="1">
    <source>
        <dbReference type="SAM" id="MobiDB-lite"/>
    </source>
</evidence>
<dbReference type="InterPro" id="IPR039895">
    <property type="entry name" value="COBL-like"/>
</dbReference>
<dbReference type="PROSITE" id="PS50898">
    <property type="entry name" value="RBD"/>
    <property type="match status" value="1"/>
</dbReference>
<feature type="region of interest" description="Disordered" evidence="1">
    <location>
        <begin position="252"/>
        <end position="423"/>
    </location>
</feature>
<dbReference type="GO" id="GO:0003785">
    <property type="term" value="F:actin monomer binding"/>
    <property type="evidence" value="ECO:0007669"/>
    <property type="project" value="InterPro"/>
</dbReference>
<feature type="region of interest" description="Disordered" evidence="1">
    <location>
        <begin position="1034"/>
        <end position="1061"/>
    </location>
</feature>
<dbReference type="Proteomes" id="UP001168990">
    <property type="component" value="Unassembled WGS sequence"/>
</dbReference>
<evidence type="ECO:0000259" key="3">
    <source>
        <dbReference type="PROSITE" id="PS51082"/>
    </source>
</evidence>
<dbReference type="InterPro" id="IPR021569">
    <property type="entry name" value="TUG-UBL1"/>
</dbReference>
<feature type="compositionally biased region" description="Polar residues" evidence="1">
    <location>
        <begin position="453"/>
        <end position="462"/>
    </location>
</feature>
<sequence length="1438" mass="160963">MKMGFKLKNWFRRHRSREEKITGMVLTVTEDTPADMLAGSMELLVQLPRDHHIHTQRVTVERSTAMMDLLVQIATAHKLAASSYTLQAIGEHGLVLPHQSNTPIGALDALEVKLLPKQGTFIPRKTKLASQPFETTFRLQVHLPRNQLYVSRVSPKTNLGDILEDVCREKNLDKNKYELRHPGNHKETLDLSLSLQDYHLQEVTLYAKQGQSLGSALSSQDIMALQRQEERRRQQAKQSVFGFIFKKSKESSLSTDSLGGRSVSPARSDETGRSISPLAPPTRPQRKRRPAPNPPTVIHQTTISPQTNSDGVKDDDSKEKLVISHSRNSSDSSGYHEASVLSDNPESAGRMPETLPRRSRPPSKFESRKLAQTSQTSKSLCNLATSSGGGLTHAISNTSLSSTGIRKKRAAPKPPISRPLSSAISTQALERIVDSEESLTSDMGISKPPSDIAGSSGTEMNSKANSDIAMSVHASTKLVAKNFCHTSQLEMNNDGKRQTVAKLDDETCRIDVPKAEKNISTSIEDAKKVERARVAPQGVDDSPTETDLLLQKVSTTLANVSPISERLSQDVPSNEVNHVEKMDRVNSKADKAPAHDETGLDSTPNMTLNSQQDTSDYVSATGEDLSATDWEYQLPDPPSAFRDNIAPDHDDYETITLRSVDAFKEPIVTIINSTEKDFNRQVNVQNEPEHLMQPDTRTTIPAIITTTSTMTHLINEKCDEKNINIKEINGDMNTPRLSLENHKKDSNNELKKEVISELENKIENGIFNPPNRKYSDEEFNQSCVDKLAPNIAPIENTLPNFTITTYPRQKNLNIYDSSVSMSSSHLTDSTQDRIVKTFATLSRNTSALSRKKESYTDSSNHNHRQGNNFEINNSPIIRATSIQHINLSSEGLKNPIEETIKVPQRHQDTANSNDKTNIVHRSKSYIVLSHNSKYRSNKTLVSNIIDDKSMIKSTSVTNLNQDTSAIDKEKSRNQEKDLKNFHNEKNENRELQSVQVLKSILPQLKDTQHTDKSASEISVTEHYNEEKILATKSDETDEVQMRNKTEAQTERNKSESDETIKRWRYTGPPAISLGSWSERPCLNVKIKMDTDYKFSVNNNNINHYSNSNNINNNSNNNNNTTGAKTIVNLNSSSNDVDIVNYKDSFIKNLPKNHVKNDNVKLSSNDTKESDVKRVMDDVGIMKKKITNTSLNQMQSGLKNFDFVKLRMRSRDESDKPVVVTNVAVKKSYAEKPELKDDDIKIDTRPVNFKALTQAFGQVNLRAIPKHNSQNRHSDYFDARQNDNDFVDNKFMKRQTNIIAGEINRPPIKRYTSVIGIDAQPSINNFKKINEDIKKIHSTTTKVNGPAPIVKGFHINHPNKTSQISNSTTIQKNSFTLNNKINGHVPPPPPTMPVITGVTLKSNNAAPKSMSTCKDPRDQLLESIRNYGRDKLKNVNTVS</sequence>
<reference evidence="4" key="2">
    <citation type="submission" date="2023-03" db="EMBL/GenBank/DDBJ databases">
        <authorList>
            <person name="Inwood S.N."/>
            <person name="Skelly J.G."/>
            <person name="Guhlin J."/>
            <person name="Harrop T.W.R."/>
            <person name="Goldson S.G."/>
            <person name="Dearden P.K."/>
        </authorList>
    </citation>
    <scope>NUCLEOTIDE SEQUENCE</scope>
    <source>
        <strain evidence="4">Irish</strain>
        <tissue evidence="4">Whole body</tissue>
    </source>
</reference>
<comment type="caution">
    <text evidence="4">The sequence shown here is derived from an EMBL/GenBank/DDBJ whole genome shotgun (WGS) entry which is preliminary data.</text>
</comment>
<evidence type="ECO:0008006" key="6">
    <source>
        <dbReference type="Google" id="ProtNLM"/>
    </source>
</evidence>